<evidence type="ECO:0000256" key="5">
    <source>
        <dbReference type="ARBA" id="ARBA00022683"/>
    </source>
</evidence>
<keyword evidence="3 9" id="KW-0762">Sugar transport</keyword>
<dbReference type="KEGG" id="erl:AOC36_00455"/>
<protein>
    <submittedName>
        <fullName evidence="9">PTS sugar transporter subunit IIB</fullName>
    </submittedName>
</protein>
<keyword evidence="5" id="KW-0598">Phosphotransferase system</keyword>
<dbReference type="InterPro" id="IPR003501">
    <property type="entry name" value="PTS_EIIB_2/3"/>
</dbReference>
<dbReference type="EMBL" id="CP013213">
    <property type="protein sequence ID" value="AMC92517.1"/>
    <property type="molecule type" value="Genomic_DNA"/>
</dbReference>
<feature type="domain" description="PTS EIIB type-3" evidence="8">
    <location>
        <begin position="1"/>
        <end position="101"/>
    </location>
</feature>
<evidence type="ECO:0000313" key="9">
    <source>
        <dbReference type="EMBL" id="AMC92517.1"/>
    </source>
</evidence>
<dbReference type="CDD" id="cd05564">
    <property type="entry name" value="PTS_IIB_chitobiose_lichenan"/>
    <property type="match status" value="1"/>
</dbReference>
<gene>
    <name evidence="9" type="ORF">AOC36_00455</name>
</gene>
<dbReference type="Pfam" id="PF02302">
    <property type="entry name" value="PTS_IIB"/>
    <property type="match status" value="1"/>
</dbReference>
<dbReference type="Proteomes" id="UP000063781">
    <property type="component" value="Chromosome"/>
</dbReference>
<dbReference type="OrthoDB" id="2186177at2"/>
<dbReference type="RefSeq" id="WP_067629840.1">
    <property type="nucleotide sequence ID" value="NZ_CP013213.1"/>
</dbReference>
<keyword evidence="6" id="KW-0418">Kinase</keyword>
<evidence type="ECO:0000256" key="7">
    <source>
        <dbReference type="PROSITE-ProRule" id="PRU00423"/>
    </source>
</evidence>
<dbReference type="GO" id="GO:0016301">
    <property type="term" value="F:kinase activity"/>
    <property type="evidence" value="ECO:0007669"/>
    <property type="project" value="UniProtKB-KW"/>
</dbReference>
<sequence>MRKVILLCAAGMSTSMLVKKIVEAAKEIDYDVDVSAYSISEAKNVVPSSDIVLLGPQVRFNLKKIQDSFPDKPVSVIDMRDYGTMNGKSVVAMIKKVLKDD</sequence>
<dbReference type="InterPro" id="IPR013012">
    <property type="entry name" value="PTS_EIIB_3"/>
</dbReference>
<evidence type="ECO:0000256" key="3">
    <source>
        <dbReference type="ARBA" id="ARBA00022597"/>
    </source>
</evidence>
<reference evidence="9 10" key="1">
    <citation type="submission" date="2015-10" db="EMBL/GenBank/DDBJ databases">
        <title>Erysipelothrix larvae sp. LV19 isolated from the larval gut of the rhinoceros beetle, Trypoxylus dichotomus.</title>
        <authorList>
            <person name="Lim S."/>
            <person name="Kim B.-C."/>
        </authorList>
    </citation>
    <scope>NUCLEOTIDE SEQUENCE [LARGE SCALE GENOMIC DNA]</scope>
    <source>
        <strain evidence="9 10">LV19</strain>
    </source>
</reference>
<dbReference type="PANTHER" id="PTHR34581">
    <property type="entry name" value="PTS SYSTEM N,N'-DIACETYLCHITOBIOSE-SPECIFIC EIIB COMPONENT"/>
    <property type="match status" value="1"/>
</dbReference>
<keyword evidence="1" id="KW-0813">Transport</keyword>
<organism evidence="9 10">
    <name type="scientific">Erysipelothrix larvae</name>
    <dbReference type="NCBI Taxonomy" id="1514105"/>
    <lineage>
        <taxon>Bacteria</taxon>
        <taxon>Bacillati</taxon>
        <taxon>Bacillota</taxon>
        <taxon>Erysipelotrichia</taxon>
        <taxon>Erysipelotrichales</taxon>
        <taxon>Erysipelotrichaceae</taxon>
        <taxon>Erysipelothrix</taxon>
    </lineage>
</organism>
<dbReference type="SUPFAM" id="SSF52794">
    <property type="entry name" value="PTS system IIB component-like"/>
    <property type="match status" value="1"/>
</dbReference>
<dbReference type="InterPro" id="IPR051819">
    <property type="entry name" value="PTS_sugar-specific_EIIB"/>
</dbReference>
<keyword evidence="2" id="KW-0597">Phosphoprotein</keyword>
<accession>A0A0X8GY07</accession>
<keyword evidence="10" id="KW-1185">Reference proteome</keyword>
<dbReference type="InterPro" id="IPR036095">
    <property type="entry name" value="PTS_EIIB-like_sf"/>
</dbReference>
<dbReference type="STRING" id="1514105.AOC36_00455"/>
<dbReference type="PANTHER" id="PTHR34581:SF2">
    <property type="entry name" value="PTS SYSTEM N,N'-DIACETYLCHITOBIOSE-SPECIFIC EIIB COMPONENT"/>
    <property type="match status" value="1"/>
</dbReference>
<evidence type="ECO:0000259" key="8">
    <source>
        <dbReference type="PROSITE" id="PS51100"/>
    </source>
</evidence>
<evidence type="ECO:0000256" key="1">
    <source>
        <dbReference type="ARBA" id="ARBA00022448"/>
    </source>
</evidence>
<dbReference type="Gene3D" id="3.40.50.2300">
    <property type="match status" value="1"/>
</dbReference>
<evidence type="ECO:0000256" key="2">
    <source>
        <dbReference type="ARBA" id="ARBA00022553"/>
    </source>
</evidence>
<keyword evidence="4" id="KW-0808">Transferase</keyword>
<dbReference type="AlphaFoldDB" id="A0A0X8GY07"/>
<dbReference type="PROSITE" id="PS51100">
    <property type="entry name" value="PTS_EIIB_TYPE_3"/>
    <property type="match status" value="1"/>
</dbReference>
<feature type="modified residue" description="Phosphocysteine; by EIIA" evidence="7">
    <location>
        <position position="8"/>
    </location>
</feature>
<proteinExistence type="predicted"/>
<evidence type="ECO:0000256" key="6">
    <source>
        <dbReference type="ARBA" id="ARBA00022777"/>
    </source>
</evidence>
<evidence type="ECO:0000256" key="4">
    <source>
        <dbReference type="ARBA" id="ARBA00022679"/>
    </source>
</evidence>
<name>A0A0X8GY07_9FIRM</name>
<evidence type="ECO:0000313" key="10">
    <source>
        <dbReference type="Proteomes" id="UP000063781"/>
    </source>
</evidence>
<dbReference type="GO" id="GO:0008982">
    <property type="term" value="F:protein-N(PI)-phosphohistidine-sugar phosphotransferase activity"/>
    <property type="evidence" value="ECO:0007669"/>
    <property type="project" value="InterPro"/>
</dbReference>
<dbReference type="GO" id="GO:0009401">
    <property type="term" value="P:phosphoenolpyruvate-dependent sugar phosphotransferase system"/>
    <property type="evidence" value="ECO:0007669"/>
    <property type="project" value="UniProtKB-KW"/>
</dbReference>